<protein>
    <submittedName>
        <fullName evidence="1">Uncharacterized protein</fullName>
    </submittedName>
</protein>
<dbReference type="AlphaFoldDB" id="A0A392NVI1"/>
<evidence type="ECO:0000313" key="1">
    <source>
        <dbReference type="EMBL" id="MCI03823.1"/>
    </source>
</evidence>
<gene>
    <name evidence="1" type="ORF">A2U01_0024864</name>
</gene>
<accession>A0A392NVI1</accession>
<proteinExistence type="predicted"/>
<name>A0A392NVI1_9FABA</name>
<feature type="non-terminal residue" evidence="1">
    <location>
        <position position="54"/>
    </location>
</feature>
<dbReference type="Proteomes" id="UP000265520">
    <property type="component" value="Unassembled WGS sequence"/>
</dbReference>
<reference evidence="1 2" key="1">
    <citation type="journal article" date="2018" name="Front. Plant Sci.">
        <title>Red Clover (Trifolium pratense) and Zigzag Clover (T. medium) - A Picture of Genomic Similarities and Differences.</title>
        <authorList>
            <person name="Dluhosova J."/>
            <person name="Istvanek J."/>
            <person name="Nedelnik J."/>
            <person name="Repkova J."/>
        </authorList>
    </citation>
    <scope>NUCLEOTIDE SEQUENCE [LARGE SCALE GENOMIC DNA]</scope>
    <source>
        <strain evidence="2">cv. 10/8</strain>
        <tissue evidence="1">Leaf</tissue>
    </source>
</reference>
<dbReference type="EMBL" id="LXQA010053389">
    <property type="protein sequence ID" value="MCI03823.1"/>
    <property type="molecule type" value="Genomic_DNA"/>
</dbReference>
<organism evidence="1 2">
    <name type="scientific">Trifolium medium</name>
    <dbReference type="NCBI Taxonomy" id="97028"/>
    <lineage>
        <taxon>Eukaryota</taxon>
        <taxon>Viridiplantae</taxon>
        <taxon>Streptophyta</taxon>
        <taxon>Embryophyta</taxon>
        <taxon>Tracheophyta</taxon>
        <taxon>Spermatophyta</taxon>
        <taxon>Magnoliopsida</taxon>
        <taxon>eudicotyledons</taxon>
        <taxon>Gunneridae</taxon>
        <taxon>Pentapetalae</taxon>
        <taxon>rosids</taxon>
        <taxon>fabids</taxon>
        <taxon>Fabales</taxon>
        <taxon>Fabaceae</taxon>
        <taxon>Papilionoideae</taxon>
        <taxon>50 kb inversion clade</taxon>
        <taxon>NPAAA clade</taxon>
        <taxon>Hologalegina</taxon>
        <taxon>IRL clade</taxon>
        <taxon>Trifolieae</taxon>
        <taxon>Trifolium</taxon>
    </lineage>
</organism>
<evidence type="ECO:0000313" key="2">
    <source>
        <dbReference type="Proteomes" id="UP000265520"/>
    </source>
</evidence>
<keyword evidence="2" id="KW-1185">Reference proteome</keyword>
<comment type="caution">
    <text evidence="1">The sequence shown here is derived from an EMBL/GenBank/DDBJ whole genome shotgun (WGS) entry which is preliminary data.</text>
</comment>
<sequence length="54" mass="6207">MLWWRTTAVRGCGRRVGRPIDGVGRFFPRESRSLATQQNPKDGYAILDWIADKT</sequence>